<dbReference type="Pfam" id="PF03808">
    <property type="entry name" value="Glyco_tran_WecG"/>
    <property type="match status" value="1"/>
</dbReference>
<keyword evidence="3 5" id="KW-0777">Teichoic acid biosynthesis</keyword>
<keyword evidence="4 5" id="KW-0961">Cell wall biogenesis/degradation</keyword>
<keyword evidence="2 5" id="KW-0808">Transferase</keyword>
<dbReference type="NCBIfam" id="TIGR00696">
    <property type="entry name" value="wecG_tagA_cpsF"/>
    <property type="match status" value="1"/>
</dbReference>
<dbReference type="GO" id="GO:0019350">
    <property type="term" value="P:teichoic acid biosynthetic process"/>
    <property type="evidence" value="ECO:0007669"/>
    <property type="project" value="UniProtKB-UniRule"/>
</dbReference>
<comment type="similarity">
    <text evidence="5">Belongs to the glycosyltransferase 26 family. TagA/TarA subfamily.</text>
</comment>
<dbReference type="HAMAP" id="MF_02070">
    <property type="entry name" value="TagA_TarA"/>
    <property type="match status" value="1"/>
</dbReference>
<evidence type="ECO:0000313" key="6">
    <source>
        <dbReference type="EMBL" id="MDF9406950.1"/>
    </source>
</evidence>
<comment type="function">
    <text evidence="5">Catalyzes the conversion of GlcNAc-PP-undecaprenol into ManNAc-GlcNAc-PP-undecaprenol, the first committed lipid intermediate in the de novo synthesis of teichoic acid.</text>
</comment>
<reference evidence="6" key="1">
    <citation type="submission" date="2022-02" db="EMBL/GenBank/DDBJ databases">
        <authorList>
            <person name="Leng L."/>
        </authorList>
    </citation>
    <scope>NUCLEOTIDE SEQUENCE</scope>
    <source>
        <strain evidence="6">JI</strain>
    </source>
</reference>
<dbReference type="Proteomes" id="UP001154312">
    <property type="component" value="Unassembled WGS sequence"/>
</dbReference>
<dbReference type="EC" id="2.4.1.187" evidence="5"/>
<dbReference type="RefSeq" id="WP_277442094.1">
    <property type="nucleotide sequence ID" value="NZ_JAKOAV010000001.1"/>
</dbReference>
<comment type="caution">
    <text evidence="6">The sequence shown here is derived from an EMBL/GenBank/DDBJ whole genome shotgun (WGS) entry which is preliminary data.</text>
</comment>
<evidence type="ECO:0000256" key="5">
    <source>
        <dbReference type="HAMAP-Rule" id="MF_02070"/>
    </source>
</evidence>
<organism evidence="6 7">
    <name type="scientific">Pelotomaculum isophthalicicum JI</name>
    <dbReference type="NCBI Taxonomy" id="947010"/>
    <lineage>
        <taxon>Bacteria</taxon>
        <taxon>Bacillati</taxon>
        <taxon>Bacillota</taxon>
        <taxon>Clostridia</taxon>
        <taxon>Eubacteriales</taxon>
        <taxon>Desulfotomaculaceae</taxon>
        <taxon>Pelotomaculum</taxon>
    </lineage>
</organism>
<evidence type="ECO:0000256" key="2">
    <source>
        <dbReference type="ARBA" id="ARBA00022679"/>
    </source>
</evidence>
<keyword evidence="1 5" id="KW-0328">Glycosyltransferase</keyword>
<proteinExistence type="inferred from homology"/>
<dbReference type="AlphaFoldDB" id="A0A9X4GXL8"/>
<dbReference type="PANTHER" id="PTHR34136:SF1">
    <property type="entry name" value="UDP-N-ACETYL-D-MANNOSAMINURONIC ACID TRANSFERASE"/>
    <property type="match status" value="1"/>
</dbReference>
<dbReference type="GO" id="GO:0047244">
    <property type="term" value="F:N-acetylglucosaminyldiphosphoundecaprenol N-acetyl-beta-D-mannosaminyltransferase activity"/>
    <property type="evidence" value="ECO:0007669"/>
    <property type="project" value="UniProtKB-UniRule"/>
</dbReference>
<comment type="catalytic activity">
    <reaction evidence="5">
        <text>UDP-N-acetyl-alpha-D-mannosamine + N-acetyl-alpha-D-glucosaminyl-di-trans,octa-cis-undecaprenyl diphosphate = N-acetyl-beta-D-mannosaminyl-(1-&gt;4)-N-acetyl-alpha-D-glucosaminyl di-trans,octa-cis-undecaprenyl diphosphate + UDP + H(+)</text>
        <dbReference type="Rhea" id="RHEA:16053"/>
        <dbReference type="ChEBI" id="CHEBI:15378"/>
        <dbReference type="ChEBI" id="CHEBI:58223"/>
        <dbReference type="ChEBI" id="CHEBI:62959"/>
        <dbReference type="ChEBI" id="CHEBI:68623"/>
        <dbReference type="ChEBI" id="CHEBI:132210"/>
        <dbReference type="EC" id="2.4.1.187"/>
    </reaction>
</comment>
<comment type="pathway">
    <text evidence="5">Cell wall biogenesis; teichoic acid biosynthesis.</text>
</comment>
<evidence type="ECO:0000256" key="1">
    <source>
        <dbReference type="ARBA" id="ARBA00022676"/>
    </source>
</evidence>
<accession>A0A9X4GXL8</accession>
<protein>
    <recommendedName>
        <fullName evidence="5">N-acetylglucosaminyldiphosphoundecaprenol N-acetyl-beta-D-mannosaminyltransferase</fullName>
        <ecNumber evidence="5">2.4.1.187</ecNumber>
    </recommendedName>
    <alternativeName>
        <fullName evidence="5">N-acetylmannosaminyltransferase</fullName>
    </alternativeName>
    <alternativeName>
        <fullName evidence="5">UDP-N-acetylmannosamine transferase</fullName>
    </alternativeName>
    <alternativeName>
        <fullName evidence="5">UDP-N-acetylmannosamine:N-acetylglucosaminyl pyrophosphorylundecaprenol N-acetylmannosaminyltransferase</fullName>
    </alternativeName>
</protein>
<dbReference type="GO" id="GO:0071555">
    <property type="term" value="P:cell wall organization"/>
    <property type="evidence" value="ECO:0007669"/>
    <property type="project" value="UniProtKB-KW"/>
</dbReference>
<dbReference type="InterPro" id="IPR004629">
    <property type="entry name" value="WecG_TagA_CpsF"/>
</dbReference>
<gene>
    <name evidence="6" type="ORF">L7E55_01005</name>
</gene>
<dbReference type="EMBL" id="JAKOAV010000001">
    <property type="protein sequence ID" value="MDF9406950.1"/>
    <property type="molecule type" value="Genomic_DNA"/>
</dbReference>
<keyword evidence="7" id="KW-1185">Reference proteome</keyword>
<evidence type="ECO:0000256" key="4">
    <source>
        <dbReference type="ARBA" id="ARBA00023316"/>
    </source>
</evidence>
<dbReference type="PANTHER" id="PTHR34136">
    <property type="match status" value="1"/>
</dbReference>
<evidence type="ECO:0000256" key="3">
    <source>
        <dbReference type="ARBA" id="ARBA00022944"/>
    </source>
</evidence>
<dbReference type="CDD" id="cd06533">
    <property type="entry name" value="Glyco_transf_WecG_TagA"/>
    <property type="match status" value="1"/>
</dbReference>
<sequence length="245" mass="27419">MKVNLLGVNIDALDLEETVRQVAEYVRSGLPHHVITINPEFLYNAQADRKLSDLAGRADLVTPDGVGIVWACRVAGSPVPERVTGIDLMTRLVKQAAVEGWSIFLLGAAPGVAEEAAARFSLDYPGLRVAGVHHGYFNDNEEAKVAGKVRETHPDLLFVALGAPKQEWWIDRNLRETGAAVAVGVGGSFDVVAGKVRRAPRWVRRLHLEWLFRLIKEPSRWRRQAVLPLFAWLVVKEYMFRRRAR</sequence>
<dbReference type="InterPro" id="IPR034714">
    <property type="entry name" value="TagA_TarA"/>
</dbReference>
<name>A0A9X4GXL8_9FIRM</name>
<evidence type="ECO:0000313" key="7">
    <source>
        <dbReference type="Proteomes" id="UP001154312"/>
    </source>
</evidence>